<dbReference type="Proteomes" id="UP000229433">
    <property type="component" value="Unassembled WGS sequence"/>
</dbReference>
<evidence type="ECO:0000256" key="1">
    <source>
        <dbReference type="SAM" id="SignalP"/>
    </source>
</evidence>
<dbReference type="AlphaFoldDB" id="A0A2G1VP23"/>
<sequence>MKVKFSYAIGVLLFVAGFTAQAQYTETLNSNRPGQSQGAFAVGTGVFQAEVGATLGREAHNLLFTKTENWGTEFQLRYGAIREQLEFNFSGSFLYENITPTAGNADPYSHSGFPIITAGVKYLLYDPYKNYTEKINVYSYHANRAFKWRTLIPAVSIFSGANYVYRNNNPFLPESQAGFSPKVIAITQHNWGRWVWVNNFIYDQFLTDYPTKAWITTMTHSFNPKIAAFAEVQVIISDIYADDLFRFGAAYLITKDLQVDVNALINFKETPRRRQLGLGVSYRLDFHRNDQLLPKN</sequence>
<keyword evidence="3" id="KW-1185">Reference proteome</keyword>
<accession>A0A2G1VP23</accession>
<dbReference type="OrthoDB" id="1421312at2"/>
<reference evidence="2 3" key="1">
    <citation type="submission" date="2017-08" db="EMBL/GenBank/DDBJ databases">
        <title>The whole genome shortgun sequences of strain Leeuwenhoekiella nanhaiensis G18 from the South China Sea.</title>
        <authorList>
            <person name="Liu Q."/>
        </authorList>
    </citation>
    <scope>NUCLEOTIDE SEQUENCE [LARGE SCALE GENOMIC DNA]</scope>
    <source>
        <strain evidence="2 3">G18</strain>
    </source>
</reference>
<gene>
    <name evidence="2" type="ORF">CJ305_14470</name>
</gene>
<keyword evidence="1" id="KW-0732">Signal</keyword>
<name>A0A2G1VP23_9FLAO</name>
<dbReference type="RefSeq" id="WP_099647011.1">
    <property type="nucleotide sequence ID" value="NZ_KZ319295.1"/>
</dbReference>
<evidence type="ECO:0000313" key="3">
    <source>
        <dbReference type="Proteomes" id="UP000229433"/>
    </source>
</evidence>
<proteinExistence type="predicted"/>
<dbReference type="EMBL" id="NQXA01000013">
    <property type="protein sequence ID" value="PHQ28494.1"/>
    <property type="molecule type" value="Genomic_DNA"/>
</dbReference>
<dbReference type="InterPro" id="IPR025737">
    <property type="entry name" value="FApF"/>
</dbReference>
<feature type="chain" id="PRO_5013928281" evidence="1">
    <location>
        <begin position="23"/>
        <end position="296"/>
    </location>
</feature>
<comment type="caution">
    <text evidence="2">The sequence shown here is derived from an EMBL/GenBank/DDBJ whole genome shotgun (WGS) entry which is preliminary data.</text>
</comment>
<evidence type="ECO:0000313" key="2">
    <source>
        <dbReference type="EMBL" id="PHQ28494.1"/>
    </source>
</evidence>
<feature type="signal peptide" evidence="1">
    <location>
        <begin position="1"/>
        <end position="22"/>
    </location>
</feature>
<organism evidence="2 3">
    <name type="scientific">Leeuwenhoekiella nanhaiensis</name>
    <dbReference type="NCBI Taxonomy" id="1655491"/>
    <lineage>
        <taxon>Bacteria</taxon>
        <taxon>Pseudomonadati</taxon>
        <taxon>Bacteroidota</taxon>
        <taxon>Flavobacteriia</taxon>
        <taxon>Flavobacteriales</taxon>
        <taxon>Flavobacteriaceae</taxon>
        <taxon>Leeuwenhoekiella</taxon>
    </lineage>
</organism>
<protein>
    <submittedName>
        <fullName evidence="2">Phenol meta deg superfamily protein</fullName>
    </submittedName>
</protein>
<dbReference type="Pfam" id="PF13557">
    <property type="entry name" value="Phenol_MetA_deg"/>
    <property type="match status" value="1"/>
</dbReference>